<dbReference type="GO" id="GO:0055129">
    <property type="term" value="P:L-proline biosynthetic process"/>
    <property type="evidence" value="ECO:0007669"/>
    <property type="project" value="UniProtKB-UniRule"/>
</dbReference>
<comment type="similarity">
    <text evidence="1 2">Belongs to the pyrroline-5-carboxylate reductase family.</text>
</comment>
<proteinExistence type="inferred from homology"/>
<comment type="caution">
    <text evidence="6">The sequence shown here is derived from an EMBL/GenBank/DDBJ whole genome shotgun (WGS) entry which is preliminary data.</text>
</comment>
<dbReference type="InterPro" id="IPR008927">
    <property type="entry name" value="6-PGluconate_DH-like_C_sf"/>
</dbReference>
<dbReference type="Pfam" id="PF03807">
    <property type="entry name" value="F420_oxidored"/>
    <property type="match status" value="1"/>
</dbReference>
<comment type="catalytic activity">
    <reaction evidence="2">
        <text>L-proline + NAD(+) = (S)-1-pyrroline-5-carboxylate + NADH + 2 H(+)</text>
        <dbReference type="Rhea" id="RHEA:14105"/>
        <dbReference type="ChEBI" id="CHEBI:15378"/>
        <dbReference type="ChEBI" id="CHEBI:17388"/>
        <dbReference type="ChEBI" id="CHEBI:57540"/>
        <dbReference type="ChEBI" id="CHEBI:57945"/>
        <dbReference type="ChEBI" id="CHEBI:60039"/>
        <dbReference type="EC" id="1.5.1.2"/>
    </reaction>
</comment>
<dbReference type="InterPro" id="IPR000304">
    <property type="entry name" value="Pyrroline-COOH_reductase"/>
</dbReference>
<dbReference type="SUPFAM" id="SSF48179">
    <property type="entry name" value="6-phosphogluconate dehydrogenase C-terminal domain-like"/>
    <property type="match status" value="1"/>
</dbReference>
<evidence type="ECO:0000259" key="4">
    <source>
        <dbReference type="Pfam" id="PF03807"/>
    </source>
</evidence>
<dbReference type="InterPro" id="IPR028939">
    <property type="entry name" value="P5C_Rdtase_cat_N"/>
</dbReference>
<accession>A0A5R9GB73</accession>
<dbReference type="UniPathway" id="UPA00098">
    <property type="reaction ID" value="UER00361"/>
</dbReference>
<dbReference type="PIRSF" id="PIRSF000193">
    <property type="entry name" value="Pyrrol-5-carb_rd"/>
    <property type="match status" value="1"/>
</dbReference>
<keyword evidence="2" id="KW-0641">Proline biosynthesis</keyword>
<dbReference type="SUPFAM" id="SSF51735">
    <property type="entry name" value="NAD(P)-binding Rossmann-fold domains"/>
    <property type="match status" value="1"/>
</dbReference>
<feature type="binding site" evidence="3">
    <location>
        <begin position="6"/>
        <end position="11"/>
    </location>
    <ligand>
        <name>NADP(+)</name>
        <dbReference type="ChEBI" id="CHEBI:58349"/>
    </ligand>
</feature>
<evidence type="ECO:0000256" key="3">
    <source>
        <dbReference type="PIRSR" id="PIRSR000193-1"/>
    </source>
</evidence>
<comment type="catalytic activity">
    <reaction evidence="2">
        <text>L-proline + NADP(+) = (S)-1-pyrroline-5-carboxylate + NADPH + 2 H(+)</text>
        <dbReference type="Rhea" id="RHEA:14109"/>
        <dbReference type="ChEBI" id="CHEBI:15378"/>
        <dbReference type="ChEBI" id="CHEBI:17388"/>
        <dbReference type="ChEBI" id="CHEBI:57783"/>
        <dbReference type="ChEBI" id="CHEBI:58349"/>
        <dbReference type="ChEBI" id="CHEBI:60039"/>
        <dbReference type="EC" id="1.5.1.2"/>
    </reaction>
</comment>
<dbReference type="PANTHER" id="PTHR11645:SF51">
    <property type="entry name" value="COME OPERON PROTEIN 4"/>
    <property type="match status" value="1"/>
</dbReference>
<organism evidence="6 7">
    <name type="scientific">Paenibacillus antri</name>
    <dbReference type="NCBI Taxonomy" id="2582848"/>
    <lineage>
        <taxon>Bacteria</taxon>
        <taxon>Bacillati</taxon>
        <taxon>Bacillota</taxon>
        <taxon>Bacilli</taxon>
        <taxon>Bacillales</taxon>
        <taxon>Paenibacillaceae</taxon>
        <taxon>Paenibacillus</taxon>
    </lineage>
</organism>
<dbReference type="Proteomes" id="UP000309676">
    <property type="component" value="Unassembled WGS sequence"/>
</dbReference>
<keyword evidence="2" id="KW-0560">Oxidoreductase</keyword>
<dbReference type="Gene3D" id="3.40.50.720">
    <property type="entry name" value="NAD(P)-binding Rossmann-like Domain"/>
    <property type="match status" value="1"/>
</dbReference>
<evidence type="ECO:0000313" key="7">
    <source>
        <dbReference type="Proteomes" id="UP000309676"/>
    </source>
</evidence>
<keyword evidence="2" id="KW-0028">Amino-acid biosynthesis</keyword>
<comment type="function">
    <text evidence="2">Catalyzes the reduction of 1-pyrroline-5-carboxylate (PCA) to L-proline.</text>
</comment>
<comment type="subcellular location">
    <subcellularLocation>
        <location evidence="2">Cytoplasm</location>
    </subcellularLocation>
</comment>
<sequence>MNVGFIGTGSMGSILIESMIKTDALKPDQIVATNRTFAKAERLAEVYTGLKAVPSNREVALAADMIFLCVKPKEFKNVIDDIKPYVTAAQTVVSITSPVLIRHLEEHIPCKIAKIIPSITNYVCSGATLTMYGSRMEAEDIETLDRLLQRMSKPLVVSEEYTRISSDISSCGPAFLAFFVEQFVQAAVTYTGISKEEATKLASEMVLGTGLLLTAGGFSPESLRERVTVPGGITAEGLRMLSLDLDGTFERLIRTTHHKYKEELDKVEGLFYNPQS</sequence>
<dbReference type="GO" id="GO:0004735">
    <property type="term" value="F:pyrroline-5-carboxylate reductase activity"/>
    <property type="evidence" value="ECO:0007669"/>
    <property type="project" value="UniProtKB-UniRule"/>
</dbReference>
<dbReference type="InterPro" id="IPR036291">
    <property type="entry name" value="NAD(P)-bd_dom_sf"/>
</dbReference>
<evidence type="ECO:0000313" key="6">
    <source>
        <dbReference type="EMBL" id="TLS53712.1"/>
    </source>
</evidence>
<gene>
    <name evidence="2" type="primary">proC</name>
    <name evidence="6" type="ORF">FE782_05435</name>
</gene>
<evidence type="ECO:0000259" key="5">
    <source>
        <dbReference type="Pfam" id="PF14748"/>
    </source>
</evidence>
<dbReference type="NCBIfam" id="NF005814">
    <property type="entry name" value="PRK07680.1"/>
    <property type="match status" value="1"/>
</dbReference>
<keyword evidence="7" id="KW-1185">Reference proteome</keyword>
<dbReference type="HAMAP" id="MF_01925">
    <property type="entry name" value="P5C_reductase"/>
    <property type="match status" value="1"/>
</dbReference>
<keyword evidence="2 3" id="KW-0521">NADP</keyword>
<feature type="domain" description="Pyrroline-5-carboxylate reductase dimerisation" evidence="5">
    <location>
        <begin position="159"/>
        <end position="262"/>
    </location>
</feature>
<comment type="pathway">
    <text evidence="2">Amino-acid biosynthesis; L-proline biosynthesis; L-proline from L-glutamate 5-semialdehyde: step 1/1.</text>
</comment>
<dbReference type="PANTHER" id="PTHR11645">
    <property type="entry name" value="PYRROLINE-5-CARBOXYLATE REDUCTASE"/>
    <property type="match status" value="1"/>
</dbReference>
<evidence type="ECO:0000256" key="1">
    <source>
        <dbReference type="ARBA" id="ARBA00005525"/>
    </source>
</evidence>
<dbReference type="RefSeq" id="WP_138193029.1">
    <property type="nucleotide sequence ID" value="NZ_VCIW01000002.1"/>
</dbReference>
<name>A0A5R9GB73_9BACL</name>
<protein>
    <recommendedName>
        <fullName evidence="2">Pyrroline-5-carboxylate reductase</fullName>
        <shortName evidence="2">P5C reductase</shortName>
        <shortName evidence="2">P5CR</shortName>
        <ecNumber evidence="2">1.5.1.2</ecNumber>
    </recommendedName>
    <alternativeName>
        <fullName evidence="2">PCA reductase</fullName>
    </alternativeName>
</protein>
<dbReference type="GO" id="GO:0005737">
    <property type="term" value="C:cytoplasm"/>
    <property type="evidence" value="ECO:0007669"/>
    <property type="project" value="UniProtKB-SubCell"/>
</dbReference>
<feature type="binding site" evidence="3">
    <location>
        <position position="56"/>
    </location>
    <ligand>
        <name>NADPH</name>
        <dbReference type="ChEBI" id="CHEBI:57783"/>
    </ligand>
</feature>
<reference evidence="6 7" key="1">
    <citation type="submission" date="2019-05" db="EMBL/GenBank/DDBJ databases">
        <authorList>
            <person name="Narsing Rao M.P."/>
            <person name="Li W.J."/>
        </authorList>
    </citation>
    <scope>NUCLEOTIDE SEQUENCE [LARGE SCALE GENOMIC DNA]</scope>
    <source>
        <strain evidence="6 7">SYSU_K30003</strain>
    </source>
</reference>
<dbReference type="EC" id="1.5.1.2" evidence="2"/>
<dbReference type="Pfam" id="PF14748">
    <property type="entry name" value="P5CR_dimer"/>
    <property type="match status" value="1"/>
</dbReference>
<dbReference type="AlphaFoldDB" id="A0A5R9GB73"/>
<dbReference type="Gene3D" id="1.10.3730.10">
    <property type="entry name" value="ProC C-terminal domain-like"/>
    <property type="match status" value="1"/>
</dbReference>
<evidence type="ECO:0000256" key="2">
    <source>
        <dbReference type="HAMAP-Rule" id="MF_01925"/>
    </source>
</evidence>
<feature type="domain" description="Pyrroline-5-carboxylate reductase catalytic N-terminal" evidence="4">
    <location>
        <begin position="3"/>
        <end position="97"/>
    </location>
</feature>
<keyword evidence="2" id="KW-0963">Cytoplasm</keyword>
<dbReference type="InterPro" id="IPR029036">
    <property type="entry name" value="P5CR_dimer"/>
</dbReference>
<dbReference type="OrthoDB" id="9805754at2"/>
<dbReference type="EMBL" id="VCIW01000002">
    <property type="protein sequence ID" value="TLS53712.1"/>
    <property type="molecule type" value="Genomic_DNA"/>
</dbReference>